<name>A0A8B7NVM6_HYAAZ</name>
<dbReference type="Proteomes" id="UP000694843">
    <property type="component" value="Unplaced"/>
</dbReference>
<accession>A0A8B7NVM6</accession>
<feature type="signal peptide" evidence="1">
    <location>
        <begin position="1"/>
        <end position="21"/>
    </location>
</feature>
<evidence type="ECO:0000256" key="1">
    <source>
        <dbReference type="SAM" id="SignalP"/>
    </source>
</evidence>
<feature type="chain" id="PRO_5034206379" evidence="1">
    <location>
        <begin position="22"/>
        <end position="322"/>
    </location>
</feature>
<sequence length="322" mass="35933">MFARASLLLLLLAVNQSPASATDYDVCPNFVDCYCSPDENSITTPSKEGALESCLSFLHQKKLLRFKQLNILMANKDLSLTENLLMDIQFDEVSVYEANITEFNENFLGASRETVQDVNILGSKLEIFPKINSSSLVRFLTEETSLLDIPSDAFQLTPLLKEIKLIGTKFELLTINSGAFEPLTHLETFYLHAVQKFHLAKNAAKISSPAFKLFEAWGRMSAEPGAFSGFSNGSALIIDSYEGLWSHDIFYDLLSPGTTIRTISAQNCNCDVAWIRYSSFRPQVVDVRCLNQYASLPSSLAYVNFPSCTIGDLDQTMLENCY</sequence>
<dbReference type="AlphaFoldDB" id="A0A8B7NVM6"/>
<protein>
    <submittedName>
        <fullName evidence="3">Uncharacterized protein LOC108674406 isoform X1</fullName>
    </submittedName>
</protein>
<dbReference type="Gene3D" id="3.80.10.10">
    <property type="entry name" value="Ribonuclease Inhibitor"/>
    <property type="match status" value="1"/>
</dbReference>
<dbReference type="InterPro" id="IPR032675">
    <property type="entry name" value="LRR_dom_sf"/>
</dbReference>
<dbReference type="RefSeq" id="XP_018017808.1">
    <property type="nucleotide sequence ID" value="XM_018162319.2"/>
</dbReference>
<reference evidence="3" key="1">
    <citation type="submission" date="2025-08" db="UniProtKB">
        <authorList>
            <consortium name="RefSeq"/>
        </authorList>
    </citation>
    <scope>IDENTIFICATION</scope>
    <source>
        <tissue evidence="3">Whole organism</tissue>
    </source>
</reference>
<dbReference type="GeneID" id="108674406"/>
<proteinExistence type="predicted"/>
<keyword evidence="2" id="KW-1185">Reference proteome</keyword>
<evidence type="ECO:0000313" key="2">
    <source>
        <dbReference type="Proteomes" id="UP000694843"/>
    </source>
</evidence>
<dbReference type="SUPFAM" id="SSF52058">
    <property type="entry name" value="L domain-like"/>
    <property type="match status" value="1"/>
</dbReference>
<keyword evidence="1" id="KW-0732">Signal</keyword>
<gene>
    <name evidence="3" type="primary">LOC108674406</name>
</gene>
<evidence type="ECO:0000313" key="3">
    <source>
        <dbReference type="RefSeq" id="XP_018017808.1"/>
    </source>
</evidence>
<organism evidence="2 3">
    <name type="scientific">Hyalella azteca</name>
    <name type="common">Amphipod</name>
    <dbReference type="NCBI Taxonomy" id="294128"/>
    <lineage>
        <taxon>Eukaryota</taxon>
        <taxon>Metazoa</taxon>
        <taxon>Ecdysozoa</taxon>
        <taxon>Arthropoda</taxon>
        <taxon>Crustacea</taxon>
        <taxon>Multicrustacea</taxon>
        <taxon>Malacostraca</taxon>
        <taxon>Eumalacostraca</taxon>
        <taxon>Peracarida</taxon>
        <taxon>Amphipoda</taxon>
        <taxon>Senticaudata</taxon>
        <taxon>Talitrida</taxon>
        <taxon>Talitroidea</taxon>
        <taxon>Hyalellidae</taxon>
        <taxon>Hyalella</taxon>
    </lineage>
</organism>
<dbReference type="OrthoDB" id="6343363at2759"/>